<protein>
    <submittedName>
        <fullName evidence="9">Peptide ABC transporter permease</fullName>
    </submittedName>
</protein>
<sequence>MREALKSGNVFCKNRIGVTGLGILSVFILTAIFAPFLAPYDPCEMFEPMAPPDSQHVLGTNDIGQDIWSELIYASRISLFIAFTTSIIATFIGTLSGLFSGYYERFGFFVMRVVDLFLALPRLPLIIILAVFMPTSIWNLIIIFVLFGWPITTRIIRSEVLTLRTRPYIDSERMMGAGDLYILGRHILPNIFPLVVVQFVMEARHVILAEAGLSFLGLGDPTSKSWGMMLHYAFEYPTIFISEVWKWWMLPPGLCIVVVILALVFVGFALEEILNPRLRREIV</sequence>
<evidence type="ECO:0000256" key="2">
    <source>
        <dbReference type="ARBA" id="ARBA00022448"/>
    </source>
</evidence>
<dbReference type="Gene3D" id="1.10.3720.10">
    <property type="entry name" value="MetI-like"/>
    <property type="match status" value="1"/>
</dbReference>
<evidence type="ECO:0000256" key="4">
    <source>
        <dbReference type="ARBA" id="ARBA00022692"/>
    </source>
</evidence>
<name>A0A1F2PDA4_9EURY</name>
<dbReference type="Proteomes" id="UP000186940">
    <property type="component" value="Unassembled WGS sequence"/>
</dbReference>
<reference evidence="9" key="1">
    <citation type="submission" date="2016-05" db="EMBL/GenBank/DDBJ databases">
        <title>Microbial consortia oxidize butane by reversing methanogenesis.</title>
        <authorList>
            <person name="Laso-Perez R."/>
            <person name="Richter M."/>
            <person name="Wegener G."/>
            <person name="Musat F."/>
        </authorList>
    </citation>
    <scope>NUCLEOTIDE SEQUENCE [LARGE SCALE GENOMIC DNA]</scope>
    <source>
        <strain evidence="9">BOX2</strain>
    </source>
</reference>
<comment type="similarity">
    <text evidence="7">Belongs to the binding-protein-dependent transport system permease family.</text>
</comment>
<dbReference type="InterPro" id="IPR000515">
    <property type="entry name" value="MetI-like"/>
</dbReference>
<dbReference type="InterPro" id="IPR025966">
    <property type="entry name" value="OppC_N"/>
</dbReference>
<organism evidence="9 10">
    <name type="scientific">Candidatus Syntropharchaeum caldarium</name>
    <dbReference type="NCBI Taxonomy" id="1838285"/>
    <lineage>
        <taxon>Archaea</taxon>
        <taxon>Methanobacteriati</taxon>
        <taxon>Methanobacteriota</taxon>
        <taxon>Stenosarchaea group</taxon>
        <taxon>Methanomicrobia</taxon>
        <taxon>Methanosarcinales</taxon>
        <taxon>ANME-2 cluster</taxon>
        <taxon>Candidatus Syntropharchaeum</taxon>
    </lineage>
</organism>
<keyword evidence="3" id="KW-1003">Cell membrane</keyword>
<comment type="subcellular location">
    <subcellularLocation>
        <location evidence="1 7">Cell membrane</location>
        <topology evidence="1 7">Multi-pass membrane protein</topology>
    </subcellularLocation>
</comment>
<keyword evidence="5 7" id="KW-1133">Transmembrane helix</keyword>
<dbReference type="CDD" id="cd06261">
    <property type="entry name" value="TM_PBP2"/>
    <property type="match status" value="1"/>
</dbReference>
<dbReference type="PATRIC" id="fig|1838285.3.peg.340"/>
<dbReference type="EMBL" id="LYOS01000001">
    <property type="protein sequence ID" value="OFV68661.1"/>
    <property type="molecule type" value="Genomic_DNA"/>
</dbReference>
<evidence type="ECO:0000256" key="6">
    <source>
        <dbReference type="ARBA" id="ARBA00023136"/>
    </source>
</evidence>
<comment type="caution">
    <text evidence="9">The sequence shown here is derived from an EMBL/GenBank/DDBJ whole genome shotgun (WGS) entry which is preliminary data.</text>
</comment>
<dbReference type="AlphaFoldDB" id="A0A1F2PDA4"/>
<keyword evidence="6 7" id="KW-0472">Membrane</keyword>
<dbReference type="PROSITE" id="PS50928">
    <property type="entry name" value="ABC_TM1"/>
    <property type="match status" value="1"/>
</dbReference>
<accession>A0A1F2PDA4</accession>
<evidence type="ECO:0000313" key="10">
    <source>
        <dbReference type="Proteomes" id="UP000186940"/>
    </source>
</evidence>
<gene>
    <name evidence="9" type="ORF">SCAL_000337</name>
</gene>
<keyword evidence="2 7" id="KW-0813">Transport</keyword>
<evidence type="ECO:0000313" key="9">
    <source>
        <dbReference type="EMBL" id="OFV68661.1"/>
    </source>
</evidence>
<evidence type="ECO:0000259" key="8">
    <source>
        <dbReference type="PROSITE" id="PS50928"/>
    </source>
</evidence>
<dbReference type="InterPro" id="IPR050366">
    <property type="entry name" value="BP-dependent_transpt_permease"/>
</dbReference>
<dbReference type="Pfam" id="PF12911">
    <property type="entry name" value="OppC_N"/>
    <property type="match status" value="1"/>
</dbReference>
<evidence type="ECO:0000256" key="3">
    <source>
        <dbReference type="ARBA" id="ARBA00022475"/>
    </source>
</evidence>
<dbReference type="GO" id="GO:0005886">
    <property type="term" value="C:plasma membrane"/>
    <property type="evidence" value="ECO:0007669"/>
    <property type="project" value="UniProtKB-SubCell"/>
</dbReference>
<dbReference type="Pfam" id="PF00528">
    <property type="entry name" value="BPD_transp_1"/>
    <property type="match status" value="1"/>
</dbReference>
<keyword evidence="10" id="KW-1185">Reference proteome</keyword>
<feature type="transmembrane region" description="Helical" evidence="7">
    <location>
        <begin position="180"/>
        <end position="201"/>
    </location>
</feature>
<dbReference type="STRING" id="1838285.SCAL_000337"/>
<keyword evidence="4 7" id="KW-0812">Transmembrane</keyword>
<feature type="transmembrane region" description="Helical" evidence="7">
    <location>
        <begin position="77"/>
        <end position="99"/>
    </location>
</feature>
<evidence type="ECO:0000256" key="1">
    <source>
        <dbReference type="ARBA" id="ARBA00004651"/>
    </source>
</evidence>
<evidence type="ECO:0000256" key="5">
    <source>
        <dbReference type="ARBA" id="ARBA00022989"/>
    </source>
</evidence>
<feature type="domain" description="ABC transmembrane type-1" evidence="8">
    <location>
        <begin position="75"/>
        <end position="267"/>
    </location>
</feature>
<proteinExistence type="inferred from homology"/>
<dbReference type="GO" id="GO:0055085">
    <property type="term" value="P:transmembrane transport"/>
    <property type="evidence" value="ECO:0007669"/>
    <property type="project" value="InterPro"/>
</dbReference>
<dbReference type="PANTHER" id="PTHR43386:SF1">
    <property type="entry name" value="D,D-DIPEPTIDE TRANSPORT SYSTEM PERMEASE PROTEIN DDPC-RELATED"/>
    <property type="match status" value="1"/>
</dbReference>
<feature type="transmembrane region" description="Helical" evidence="7">
    <location>
        <begin position="21"/>
        <end position="40"/>
    </location>
</feature>
<dbReference type="SUPFAM" id="SSF161098">
    <property type="entry name" value="MetI-like"/>
    <property type="match status" value="1"/>
</dbReference>
<dbReference type="PANTHER" id="PTHR43386">
    <property type="entry name" value="OLIGOPEPTIDE TRANSPORT SYSTEM PERMEASE PROTEIN APPC"/>
    <property type="match status" value="1"/>
</dbReference>
<dbReference type="InterPro" id="IPR035906">
    <property type="entry name" value="MetI-like_sf"/>
</dbReference>
<feature type="transmembrane region" description="Helical" evidence="7">
    <location>
        <begin position="247"/>
        <end position="270"/>
    </location>
</feature>
<evidence type="ECO:0000256" key="7">
    <source>
        <dbReference type="RuleBase" id="RU363032"/>
    </source>
</evidence>